<keyword evidence="2" id="KW-1185">Reference proteome</keyword>
<dbReference type="RefSeq" id="WP_348758097.1">
    <property type="nucleotide sequence ID" value="NZ_OZ026884.1"/>
</dbReference>
<dbReference type="Pfam" id="PF13365">
    <property type="entry name" value="Trypsin_2"/>
    <property type="match status" value="1"/>
</dbReference>
<dbReference type="Gene3D" id="2.40.10.10">
    <property type="entry name" value="Trypsin-like serine proteases"/>
    <property type="match status" value="2"/>
</dbReference>
<gene>
    <name evidence="1" type="ORF">MECH1_V1_2817</name>
</gene>
<dbReference type="InterPro" id="IPR009003">
    <property type="entry name" value="Peptidase_S1_PA"/>
</dbReference>
<dbReference type="Proteomes" id="UP001497493">
    <property type="component" value="Chromosome"/>
</dbReference>
<accession>A0ABM9NLT5</accession>
<name>A0ABM9NLT5_9GAMM</name>
<evidence type="ECO:0000313" key="1">
    <source>
        <dbReference type="EMBL" id="CAL1241593.1"/>
    </source>
</evidence>
<sequence length="230" mass="24588">MRQAILFGLALSCGGPAPGFAEGPEMDHSPSLSVVQIRAAQGQGRVFFGSGVVIGPNRVATNCHVVRNAYRVTITKGSLVFPAVSQQVDTRRDLCVLHAPELPFPAARLGPTDRLTVGQLLHFYGYPHGVGIAFAEGRVEALHPFEGSRVIETSADFTFGGSGGGFFDEQGRLVGLATFLTAGQTHGYAIPSEWIACMEARASHRIEPLSGLTFWEDTEALPAFLRPPGR</sequence>
<protein>
    <submittedName>
        <fullName evidence="1">Trypsin-like peptidase domain-containing protein</fullName>
    </submittedName>
</protein>
<evidence type="ECO:0000313" key="2">
    <source>
        <dbReference type="Proteomes" id="UP001497493"/>
    </source>
</evidence>
<dbReference type="InterPro" id="IPR043504">
    <property type="entry name" value="Peptidase_S1_PA_chymotrypsin"/>
</dbReference>
<organism evidence="1 2">
    <name type="scientific">Candidatus Methylocalor cossyra</name>
    <dbReference type="NCBI Taxonomy" id="3108543"/>
    <lineage>
        <taxon>Bacteria</taxon>
        <taxon>Pseudomonadati</taxon>
        <taxon>Pseudomonadota</taxon>
        <taxon>Gammaproteobacteria</taxon>
        <taxon>Methylococcales</taxon>
        <taxon>Methylococcaceae</taxon>
        <taxon>Candidatus Methylocalor</taxon>
    </lineage>
</organism>
<dbReference type="SUPFAM" id="SSF50494">
    <property type="entry name" value="Trypsin-like serine proteases"/>
    <property type="match status" value="1"/>
</dbReference>
<dbReference type="PANTHER" id="PTHR43019">
    <property type="entry name" value="SERINE ENDOPROTEASE DEGS"/>
    <property type="match status" value="1"/>
</dbReference>
<dbReference type="PANTHER" id="PTHR43019:SF23">
    <property type="entry name" value="PROTEASE DO-LIKE 5, CHLOROPLASTIC"/>
    <property type="match status" value="1"/>
</dbReference>
<dbReference type="PRINTS" id="PR00834">
    <property type="entry name" value="PROTEASES2C"/>
</dbReference>
<dbReference type="InterPro" id="IPR001940">
    <property type="entry name" value="Peptidase_S1C"/>
</dbReference>
<dbReference type="EMBL" id="OZ026884">
    <property type="protein sequence ID" value="CAL1241593.1"/>
    <property type="molecule type" value="Genomic_DNA"/>
</dbReference>
<reference evidence="1 2" key="1">
    <citation type="submission" date="2024-04" db="EMBL/GenBank/DDBJ databases">
        <authorList>
            <person name="Cremers G."/>
        </authorList>
    </citation>
    <scope>NUCLEOTIDE SEQUENCE [LARGE SCALE GENOMIC DNA]</scope>
    <source>
        <strain evidence="1">MeCH1-AG</strain>
    </source>
</reference>
<proteinExistence type="predicted"/>